<keyword evidence="9" id="KW-0233">DNA recombination</keyword>
<dbReference type="EMBL" id="KE561092">
    <property type="protein sequence ID" value="EPZ32957.1"/>
    <property type="molecule type" value="Genomic_DNA"/>
</dbReference>
<dbReference type="Proteomes" id="UP000030755">
    <property type="component" value="Unassembled WGS sequence"/>
</dbReference>
<evidence type="ECO:0000256" key="11">
    <source>
        <dbReference type="ARBA" id="ARBA00023242"/>
    </source>
</evidence>
<dbReference type="InterPro" id="IPR033310">
    <property type="entry name" value="Mms4/EME1/EME2"/>
</dbReference>
<evidence type="ECO:0000313" key="15">
    <source>
        <dbReference type="Proteomes" id="UP000030755"/>
    </source>
</evidence>
<accession>A0A075AW72</accession>
<dbReference type="Pfam" id="PF21292">
    <property type="entry name" value="EME1-MUS81_C"/>
    <property type="match status" value="1"/>
</dbReference>
<evidence type="ECO:0000256" key="10">
    <source>
        <dbReference type="ARBA" id="ARBA00023204"/>
    </source>
</evidence>
<gene>
    <name evidence="14" type="ORF">O9G_005289</name>
</gene>
<dbReference type="PANTHER" id="PTHR21077">
    <property type="entry name" value="EME1 PROTEIN"/>
    <property type="match status" value="1"/>
</dbReference>
<evidence type="ECO:0000256" key="5">
    <source>
        <dbReference type="ARBA" id="ARBA00022759"/>
    </source>
</evidence>
<dbReference type="HOGENOM" id="CLU_662493_0_0_1"/>
<keyword evidence="8" id="KW-0460">Magnesium</keyword>
<keyword evidence="12" id="KW-0469">Meiosis</keyword>
<keyword evidence="4" id="KW-0479">Metal-binding</keyword>
<keyword evidence="11" id="KW-0539">Nucleus</keyword>
<keyword evidence="7" id="KW-0378">Hydrolase</keyword>
<dbReference type="GO" id="GO:0031297">
    <property type="term" value="P:replication fork processing"/>
    <property type="evidence" value="ECO:0007669"/>
    <property type="project" value="TreeGrafter"/>
</dbReference>
<dbReference type="GO" id="GO:0008821">
    <property type="term" value="F:crossover junction DNA endonuclease activity"/>
    <property type="evidence" value="ECO:0007669"/>
    <property type="project" value="TreeGrafter"/>
</dbReference>
<dbReference type="GO" id="GO:0005634">
    <property type="term" value="C:nucleus"/>
    <property type="evidence" value="ECO:0007669"/>
    <property type="project" value="UniProtKB-SubCell"/>
</dbReference>
<evidence type="ECO:0000256" key="4">
    <source>
        <dbReference type="ARBA" id="ARBA00022723"/>
    </source>
</evidence>
<evidence type="ECO:0000256" key="3">
    <source>
        <dbReference type="ARBA" id="ARBA00022722"/>
    </source>
</evidence>
<evidence type="ECO:0000256" key="1">
    <source>
        <dbReference type="ARBA" id="ARBA00001946"/>
    </source>
</evidence>
<name>A0A075AW72_ROZAC</name>
<evidence type="ECO:0000256" key="6">
    <source>
        <dbReference type="ARBA" id="ARBA00022763"/>
    </source>
</evidence>
<sequence>MNNEVIILDSDSSISKMDESDKQIIDILSPLPLTKLSTVQSQKEESSDTELPEIPFLKRINRGVSSSIICESPKLEMKSRGKEIDKKTKNKRKIADQEEKQHAKELKRINKKRVKDQAIQDIEVVVDNKIVDEEFCIKLGDHGAKISRFEGSSICPIIRLKRHSDSEWDEDSRQYIPVNPPKVTDEPYAIFVWNGDDFLAKIKENRIFEFHEEWSMRNLNFKALYIFDQIEEALKKQERLAQRDFRKAVMDSKNSGVNEASKYITRMDFDSILLDLQLSRNFGGYFCSKKGQMYDDIIKIIKTIAIKPYWLQSAANGSVVHSLCIGPSGLNNTDTFQKMLQEVLLLTKSIADSITKHYPTINTLYSGFLDSQDESLLAEIPISGSKANRKIGLKMSQKIYRLFMNENPKTGMYRQ</sequence>
<dbReference type="STRING" id="988480.A0A075AW72"/>
<evidence type="ECO:0000256" key="13">
    <source>
        <dbReference type="SAM" id="MobiDB-lite"/>
    </source>
</evidence>
<keyword evidence="6" id="KW-0227">DNA damage</keyword>
<evidence type="ECO:0000256" key="9">
    <source>
        <dbReference type="ARBA" id="ARBA00023172"/>
    </source>
</evidence>
<dbReference type="AlphaFoldDB" id="A0A075AW72"/>
<evidence type="ECO:0000256" key="12">
    <source>
        <dbReference type="ARBA" id="ARBA00023254"/>
    </source>
</evidence>
<evidence type="ECO:0000256" key="7">
    <source>
        <dbReference type="ARBA" id="ARBA00022801"/>
    </source>
</evidence>
<dbReference type="PANTHER" id="PTHR21077:SF5">
    <property type="entry name" value="CROSSOVER JUNCTION ENDONUCLEASE MMS4"/>
    <property type="match status" value="1"/>
</dbReference>
<keyword evidence="3" id="KW-0540">Nuclease</keyword>
<keyword evidence="5" id="KW-0255">Endonuclease</keyword>
<dbReference type="OMA" id="EEIPRCT"/>
<dbReference type="OrthoDB" id="343092at2759"/>
<dbReference type="GO" id="GO:0046872">
    <property type="term" value="F:metal ion binding"/>
    <property type="evidence" value="ECO:0007669"/>
    <property type="project" value="UniProtKB-KW"/>
</dbReference>
<organism evidence="14 15">
    <name type="scientific">Rozella allomycis (strain CSF55)</name>
    <dbReference type="NCBI Taxonomy" id="988480"/>
    <lineage>
        <taxon>Eukaryota</taxon>
        <taxon>Fungi</taxon>
        <taxon>Fungi incertae sedis</taxon>
        <taxon>Cryptomycota</taxon>
        <taxon>Cryptomycota incertae sedis</taxon>
        <taxon>Rozella</taxon>
    </lineage>
</organism>
<keyword evidence="10" id="KW-0234">DNA repair</keyword>
<comment type="subcellular location">
    <subcellularLocation>
        <location evidence="2">Nucleus</location>
    </subcellularLocation>
</comment>
<evidence type="ECO:0000256" key="8">
    <source>
        <dbReference type="ARBA" id="ARBA00022842"/>
    </source>
</evidence>
<comment type="cofactor">
    <cofactor evidence="1">
        <name>Mg(2+)</name>
        <dbReference type="ChEBI" id="CHEBI:18420"/>
    </cofactor>
</comment>
<evidence type="ECO:0000256" key="2">
    <source>
        <dbReference type="ARBA" id="ARBA00004123"/>
    </source>
</evidence>
<feature type="region of interest" description="Disordered" evidence="13">
    <location>
        <begin position="80"/>
        <end position="103"/>
    </location>
</feature>
<dbReference type="GO" id="GO:0048476">
    <property type="term" value="C:Holliday junction resolvase complex"/>
    <property type="evidence" value="ECO:0007669"/>
    <property type="project" value="InterPro"/>
</dbReference>
<dbReference type="Gene3D" id="3.40.50.10130">
    <property type="match status" value="1"/>
</dbReference>
<dbReference type="Gene3D" id="1.10.150.670">
    <property type="entry name" value="Crossover junction endonuclease EME1, DNA-binding domain"/>
    <property type="match status" value="1"/>
</dbReference>
<protein>
    <submittedName>
        <fullName evidence="14">Uncharacterized protein</fullName>
    </submittedName>
</protein>
<proteinExistence type="predicted"/>
<reference evidence="14 15" key="1">
    <citation type="journal article" date="2013" name="Curr. Biol.">
        <title>Shared signatures of parasitism and phylogenomics unite Cryptomycota and microsporidia.</title>
        <authorList>
            <person name="James T.Y."/>
            <person name="Pelin A."/>
            <person name="Bonen L."/>
            <person name="Ahrendt S."/>
            <person name="Sain D."/>
            <person name="Corradi N."/>
            <person name="Stajich J.E."/>
        </authorList>
    </citation>
    <scope>NUCLEOTIDE SEQUENCE [LARGE SCALE GENOMIC DNA]</scope>
    <source>
        <strain evidence="14 15">CSF55</strain>
    </source>
</reference>
<dbReference type="GO" id="GO:0006302">
    <property type="term" value="P:double-strand break repair"/>
    <property type="evidence" value="ECO:0007669"/>
    <property type="project" value="TreeGrafter"/>
</dbReference>
<keyword evidence="15" id="KW-1185">Reference proteome</keyword>
<dbReference type="GO" id="GO:0031573">
    <property type="term" value="P:mitotic intra-S DNA damage checkpoint signaling"/>
    <property type="evidence" value="ECO:0007669"/>
    <property type="project" value="TreeGrafter"/>
</dbReference>
<evidence type="ECO:0000313" key="14">
    <source>
        <dbReference type="EMBL" id="EPZ32957.1"/>
    </source>
</evidence>
<dbReference type="InterPro" id="IPR042530">
    <property type="entry name" value="EME1/EME2_C"/>
</dbReference>
<dbReference type="GO" id="GO:0000712">
    <property type="term" value="P:resolution of meiotic recombination intermediates"/>
    <property type="evidence" value="ECO:0007669"/>
    <property type="project" value="TreeGrafter"/>
</dbReference>